<feature type="transmembrane region" description="Helical" evidence="6">
    <location>
        <begin position="296"/>
        <end position="315"/>
    </location>
</feature>
<keyword evidence="4 6" id="KW-0472">Membrane</keyword>
<dbReference type="GO" id="GO:0055085">
    <property type="term" value="P:transmembrane transport"/>
    <property type="evidence" value="ECO:0007669"/>
    <property type="project" value="InterPro"/>
</dbReference>
<comment type="subcellular location">
    <subcellularLocation>
        <location evidence="1">Membrane</location>
        <topology evidence="1">Multi-pass membrane protein</topology>
    </subcellularLocation>
</comment>
<proteinExistence type="predicted"/>
<dbReference type="AlphaFoldDB" id="A0A336LI86"/>
<dbReference type="SUPFAM" id="SSF52091">
    <property type="entry name" value="SpoIIaa-like"/>
    <property type="match status" value="1"/>
</dbReference>
<feature type="transmembrane region" description="Helical" evidence="6">
    <location>
        <begin position="443"/>
        <end position="460"/>
    </location>
</feature>
<evidence type="ECO:0000256" key="1">
    <source>
        <dbReference type="ARBA" id="ARBA00004141"/>
    </source>
</evidence>
<keyword evidence="2 6" id="KW-0812">Transmembrane</keyword>
<feature type="transmembrane region" description="Helical" evidence="6">
    <location>
        <begin position="347"/>
        <end position="371"/>
    </location>
</feature>
<feature type="region of interest" description="Disordered" evidence="5">
    <location>
        <begin position="1"/>
        <end position="26"/>
    </location>
</feature>
<feature type="transmembrane region" description="Helical" evidence="6">
    <location>
        <begin position="383"/>
        <end position="406"/>
    </location>
</feature>
<dbReference type="CDD" id="cd07042">
    <property type="entry name" value="STAS_SulP_like_sulfate_transporter"/>
    <property type="match status" value="1"/>
</dbReference>
<dbReference type="InterPro" id="IPR011547">
    <property type="entry name" value="SLC26A/SulP_dom"/>
</dbReference>
<dbReference type="Pfam" id="PF00916">
    <property type="entry name" value="Sulfate_transp"/>
    <property type="match status" value="1"/>
</dbReference>
<evidence type="ECO:0000256" key="4">
    <source>
        <dbReference type="ARBA" id="ARBA00023136"/>
    </source>
</evidence>
<dbReference type="GO" id="GO:0016020">
    <property type="term" value="C:membrane"/>
    <property type="evidence" value="ECO:0007669"/>
    <property type="project" value="UniProtKB-SubCell"/>
</dbReference>
<evidence type="ECO:0000256" key="3">
    <source>
        <dbReference type="ARBA" id="ARBA00022989"/>
    </source>
</evidence>
<keyword evidence="3 6" id="KW-1133">Transmembrane helix</keyword>
<gene>
    <name evidence="9" type="primary">CSON000654</name>
</gene>
<dbReference type="OMA" id="FAAMENY"/>
<dbReference type="InterPro" id="IPR002645">
    <property type="entry name" value="STAS_dom"/>
</dbReference>
<dbReference type="PANTHER" id="PTHR11814">
    <property type="entry name" value="SULFATE TRANSPORTER"/>
    <property type="match status" value="1"/>
</dbReference>
<feature type="transmembrane region" description="Helical" evidence="6">
    <location>
        <begin position="480"/>
        <end position="504"/>
    </location>
</feature>
<feature type="transmembrane region" description="Helical" evidence="6">
    <location>
        <begin position="418"/>
        <end position="437"/>
    </location>
</feature>
<reference evidence="8" key="1">
    <citation type="submission" date="2018-04" db="EMBL/GenBank/DDBJ databases">
        <authorList>
            <person name="Go L.Y."/>
            <person name="Mitchell J.A."/>
        </authorList>
    </citation>
    <scope>NUCLEOTIDE SEQUENCE</scope>
    <source>
        <tissue evidence="8">Whole organism</tissue>
    </source>
</reference>
<dbReference type="EMBL" id="UFQS01000010">
    <property type="protein sequence ID" value="SSW97134.1"/>
    <property type="molecule type" value="Genomic_DNA"/>
</dbReference>
<dbReference type="InterPro" id="IPR036513">
    <property type="entry name" value="STAS_dom_sf"/>
</dbReference>
<dbReference type="VEuPathDB" id="VectorBase:CSON000654"/>
<name>A0A336LI86_CULSO</name>
<organism evidence="9">
    <name type="scientific">Culicoides sonorensis</name>
    <name type="common">Biting midge</name>
    <dbReference type="NCBI Taxonomy" id="179676"/>
    <lineage>
        <taxon>Eukaryota</taxon>
        <taxon>Metazoa</taxon>
        <taxon>Ecdysozoa</taxon>
        <taxon>Arthropoda</taxon>
        <taxon>Hexapoda</taxon>
        <taxon>Insecta</taxon>
        <taxon>Pterygota</taxon>
        <taxon>Neoptera</taxon>
        <taxon>Endopterygota</taxon>
        <taxon>Diptera</taxon>
        <taxon>Nematocera</taxon>
        <taxon>Chironomoidea</taxon>
        <taxon>Ceratopogonidae</taxon>
        <taxon>Ceratopogoninae</taxon>
        <taxon>Culicoides</taxon>
        <taxon>Monoculicoides</taxon>
    </lineage>
</organism>
<dbReference type="PROSITE" id="PS50801">
    <property type="entry name" value="STAS"/>
    <property type="match status" value="1"/>
</dbReference>
<feature type="transmembrane region" description="Helical" evidence="6">
    <location>
        <begin position="261"/>
        <end position="281"/>
    </location>
</feature>
<dbReference type="InterPro" id="IPR001902">
    <property type="entry name" value="SLC26A/SulP_fam"/>
</dbReference>
<protein>
    <submittedName>
        <fullName evidence="9">CSON000654 protein</fullName>
    </submittedName>
</protein>
<feature type="compositionally biased region" description="Polar residues" evidence="5">
    <location>
        <begin position="17"/>
        <end position="26"/>
    </location>
</feature>
<feature type="domain" description="STAS" evidence="7">
    <location>
        <begin position="533"/>
        <end position="666"/>
    </location>
</feature>
<reference evidence="9" key="2">
    <citation type="submission" date="2018-07" db="EMBL/GenBank/DDBJ databases">
        <authorList>
            <person name="Quirk P.G."/>
            <person name="Krulwich T.A."/>
        </authorList>
    </citation>
    <scope>NUCLEOTIDE SEQUENCE</scope>
</reference>
<sequence>MNGHVNKAMVTDEGPETVSQAETASQTKVIKQQDELNSELDYSKPKISLVKKVSSKLKQTNPLQCVLSMFPVLQWLPKYSLKNDLPGDLISGMTIAVMHIPQGIGYALLGQVPPIVGIYMAFFPVLAYFIFGTSRHNSMGTFAVVSLMVGKSVLRLSTPVDHHTSNSTDSFIPNGPIETYDPIQVATALCFVVGMIQFVMYLLQLGVASALLSETLVSGFTTGAAIQVLTSQIKDLLGIKIIPVTTYFEVILTYKQIFSKIATFNNIAVIISVVSITILILNNEVLKPYLSKKTTIPVPIELIVVIIGTTLSTFLDFKDNYQVSTIGHIPTGFPEPEVPQFSLMRELLIDGFIIAIVSYTCSVSMGLILAQKHDYEINFNQELLAMGASNIFGSFFACMPFSASLSRSYIQLTTGGKTQIASVVSCGILAVVLLWVAPVFESLPRACIASIIVVALKGLLWQAKQFFGFWKLSKLDAMLWLGTFLTVVIVGIDIGLLVGVLLSISCIFFKGMKPYSCILGKVPDTDLYLDTSRYPTAQEIDGIKIFHFCGCLNFCSRAIFKSELTEKVKTDAVKDVKESKSFSMEVSRNPLLQFLVLDFSALSYIDSSGVSFLKTLVNDYNKQSISVFIGGSSCPVYEMMMKCGIAEMKSDKFKLFATVHDAVTYALDQMIPIVKTDSMCYL</sequence>
<feature type="transmembrane region" description="Helical" evidence="6">
    <location>
        <begin position="115"/>
        <end position="132"/>
    </location>
</feature>
<evidence type="ECO:0000256" key="6">
    <source>
        <dbReference type="SAM" id="Phobius"/>
    </source>
</evidence>
<evidence type="ECO:0000313" key="8">
    <source>
        <dbReference type="EMBL" id="SSW97134.1"/>
    </source>
</evidence>
<dbReference type="EMBL" id="UFQT01000010">
    <property type="protein sequence ID" value="SSX17520.1"/>
    <property type="molecule type" value="Genomic_DNA"/>
</dbReference>
<evidence type="ECO:0000256" key="5">
    <source>
        <dbReference type="SAM" id="MobiDB-lite"/>
    </source>
</evidence>
<evidence type="ECO:0000259" key="7">
    <source>
        <dbReference type="PROSITE" id="PS50801"/>
    </source>
</evidence>
<dbReference type="Gene3D" id="3.30.750.24">
    <property type="entry name" value="STAS domain"/>
    <property type="match status" value="1"/>
</dbReference>
<dbReference type="NCBIfam" id="TIGR00815">
    <property type="entry name" value="sulP"/>
    <property type="match status" value="1"/>
</dbReference>
<dbReference type="Pfam" id="PF01740">
    <property type="entry name" value="STAS"/>
    <property type="match status" value="1"/>
</dbReference>
<accession>A0A336LI86</accession>
<feature type="transmembrane region" description="Helical" evidence="6">
    <location>
        <begin position="183"/>
        <end position="203"/>
    </location>
</feature>
<evidence type="ECO:0000256" key="2">
    <source>
        <dbReference type="ARBA" id="ARBA00022692"/>
    </source>
</evidence>
<evidence type="ECO:0000313" key="9">
    <source>
        <dbReference type="EMBL" id="SSX17520.1"/>
    </source>
</evidence>